<proteinExistence type="predicted"/>
<evidence type="ECO:0000313" key="2">
    <source>
        <dbReference type="Proteomes" id="UP001497535"/>
    </source>
</evidence>
<evidence type="ECO:0000313" key="1">
    <source>
        <dbReference type="EMBL" id="CAK5071577.1"/>
    </source>
</evidence>
<organism evidence="1 2">
    <name type="scientific">Meloidogyne enterolobii</name>
    <name type="common">Root-knot nematode worm</name>
    <name type="synonym">Meloidogyne mayaguensis</name>
    <dbReference type="NCBI Taxonomy" id="390850"/>
    <lineage>
        <taxon>Eukaryota</taxon>
        <taxon>Metazoa</taxon>
        <taxon>Ecdysozoa</taxon>
        <taxon>Nematoda</taxon>
        <taxon>Chromadorea</taxon>
        <taxon>Rhabditida</taxon>
        <taxon>Tylenchina</taxon>
        <taxon>Tylenchomorpha</taxon>
        <taxon>Tylenchoidea</taxon>
        <taxon>Meloidogynidae</taxon>
        <taxon>Meloidogyninae</taxon>
        <taxon>Meloidogyne</taxon>
    </lineage>
</organism>
<accession>A0ACB0Z1T0</accession>
<reference evidence="1" key="1">
    <citation type="submission" date="2023-11" db="EMBL/GenBank/DDBJ databases">
        <authorList>
            <person name="Poullet M."/>
        </authorList>
    </citation>
    <scope>NUCLEOTIDE SEQUENCE</scope>
    <source>
        <strain evidence="1">E1834</strain>
    </source>
</reference>
<dbReference type="Proteomes" id="UP001497535">
    <property type="component" value="Unassembled WGS sequence"/>
</dbReference>
<keyword evidence="2" id="KW-1185">Reference proteome</keyword>
<name>A0ACB0Z1T0_MELEN</name>
<protein>
    <submittedName>
        <fullName evidence="1">Uncharacterized protein</fullName>
    </submittedName>
</protein>
<sequence>MMVDTRSKNSDNGSIQCAPRNEAIVKPTTWEIKNGVGDLKDKHLLVFHLLPQTATRLIKKGNNVGKPAIGKKPSCKLFINFVIFSISKDSTNFYFSG</sequence>
<comment type="caution">
    <text evidence="1">The sequence shown here is derived from an EMBL/GenBank/DDBJ whole genome shotgun (WGS) entry which is preliminary data.</text>
</comment>
<dbReference type="EMBL" id="CAVMJV010000022">
    <property type="protein sequence ID" value="CAK5071577.1"/>
    <property type="molecule type" value="Genomic_DNA"/>
</dbReference>
<gene>
    <name evidence="1" type="ORF">MENTE1834_LOCUS18940</name>
</gene>